<feature type="region of interest" description="Disordered" evidence="1">
    <location>
        <begin position="353"/>
        <end position="373"/>
    </location>
</feature>
<feature type="region of interest" description="Disordered" evidence="1">
    <location>
        <begin position="499"/>
        <end position="629"/>
    </location>
</feature>
<organism evidence="2 3">
    <name type="scientific">Drechmeria coniospora</name>
    <name type="common">Nematophagous fungus</name>
    <name type="synonym">Meria coniospora</name>
    <dbReference type="NCBI Taxonomy" id="98403"/>
    <lineage>
        <taxon>Eukaryota</taxon>
        <taxon>Fungi</taxon>
        <taxon>Dikarya</taxon>
        <taxon>Ascomycota</taxon>
        <taxon>Pezizomycotina</taxon>
        <taxon>Sordariomycetes</taxon>
        <taxon>Hypocreomycetidae</taxon>
        <taxon>Hypocreales</taxon>
        <taxon>Ophiocordycipitaceae</taxon>
        <taxon>Drechmeria</taxon>
    </lineage>
</organism>
<dbReference type="InParanoid" id="A0A151GS96"/>
<sequence length="953" mass="98743">MAATESSLAVTKSTGPASDSLTTKVFATTSRRLPMEGAPSVSSPSGNSTTLSSFSSLTYSVSTPTTSSDQSTTHDSMTRAISTSDSASTTTTSGFSSSRDTASSLALTDPGSQSTYSSSTPSQESVITTTKGGLVPSPILSGPTSVLANYTTWPSTTVDIGTETVPPSSSSSIFDGSALPIPGHLSSVTSWTSIQDEVPAPTTASLLSTSDSSAQLEPPGTRSTMWTSFGNSSTAFLGTGTSTRSTPIGTGVTTRLGDTEPTDTLSTLTQRKATSTSVAALPSSSTQILKLTSTLSSHGNPLPSESTWPSLHRPGTQSTMSWVNSTNPGETGGYTTKSTVALSTVLIPESLSTTSTWKPSKNSTSTSTATSSSWNFSSGYLSRTITSIPTNSSRMPDGSVSATNATGSYPHGPTIIAPAPVFTRPSNFTTVSGPTAPPGDHWLTTTAEDSVTYGGSELQTSSSATFIRNSGALITPGRSPSYRNSTSSLLATWSEISSDLGTSTTTPHSQLGHSSISSRVVTTAPSTTVTHSPSYASTVITMGPRSTSRPDVDTRPVVSTTIASGPPYPTHNSTRSIRETDEASGSSGTAPRSTRWTETTRAPSGPWRSSSLPSRSETAPFPISSNSTASHPTVIGSSIAHSFGPGVPPTWTTVVTATRHNSTGMETLPKSVTSILTPFPASSDPTSSTSTSTSSLAKSSTDMAESAISLRTSRNGTSSARLNSRTMTLPRWTNSSTEPPSTTFSLGTITWTRDSTAQVTSTSWSRVEPMPTTLPDENTRTTAYQTIPANSSVTDVTDPGWTTIFTYSSQQVSRDNSTRSRARKESGSRSAPRETPARWHNATATATSTLSGSGSSSMRMRTRTTGDGTACTHEVVHTYPAQESTSIVVPCTTIVAGLATSTSCADMSSEAGSPGSTHCHSSLCAITSRTNIYSRVSSTPSTWNCLLHDSAPA</sequence>
<feature type="compositionally biased region" description="Low complexity" evidence="1">
    <location>
        <begin position="842"/>
        <end position="866"/>
    </location>
</feature>
<dbReference type="Proteomes" id="UP000076580">
    <property type="component" value="Chromosome 01"/>
</dbReference>
<feature type="region of interest" description="Disordered" evidence="1">
    <location>
        <begin position="387"/>
        <end position="407"/>
    </location>
</feature>
<dbReference type="STRING" id="98403.A0A151GS96"/>
<feature type="compositionally biased region" description="Polar residues" evidence="1">
    <location>
        <begin position="221"/>
        <end position="253"/>
    </location>
</feature>
<evidence type="ECO:0000313" key="3">
    <source>
        <dbReference type="Proteomes" id="UP000076580"/>
    </source>
</evidence>
<feature type="compositionally biased region" description="Polar residues" evidence="1">
    <location>
        <begin position="499"/>
        <end position="547"/>
    </location>
</feature>
<feature type="region of interest" description="Disordered" evidence="1">
    <location>
        <begin position="296"/>
        <end position="318"/>
    </location>
</feature>
<comment type="caution">
    <text evidence="2">The sequence shown here is derived from an EMBL/GenBank/DDBJ whole genome shotgun (WGS) entry which is preliminary data.</text>
</comment>
<dbReference type="AlphaFoldDB" id="A0A151GS96"/>
<dbReference type="RefSeq" id="XP_040659295.1">
    <property type="nucleotide sequence ID" value="XM_040798412.1"/>
</dbReference>
<feature type="compositionally biased region" description="Low complexity" evidence="1">
    <location>
        <begin position="682"/>
        <end position="701"/>
    </location>
</feature>
<feature type="region of interest" description="Disordered" evidence="1">
    <location>
        <begin position="1"/>
        <end position="138"/>
    </location>
</feature>
<protein>
    <submittedName>
        <fullName evidence="2">Uncharacterized protein</fullName>
    </submittedName>
</protein>
<name>A0A151GS96_DRECN</name>
<gene>
    <name evidence="2" type="ORF">DCS_01077</name>
</gene>
<feature type="region of interest" description="Disordered" evidence="1">
    <location>
        <begin position="807"/>
        <end position="866"/>
    </location>
</feature>
<feature type="compositionally biased region" description="Polar residues" evidence="1">
    <location>
        <begin position="583"/>
        <end position="629"/>
    </location>
</feature>
<evidence type="ECO:0000313" key="2">
    <source>
        <dbReference type="EMBL" id="KYK59943.1"/>
    </source>
</evidence>
<dbReference type="EMBL" id="LAYC01000001">
    <property type="protein sequence ID" value="KYK59943.1"/>
    <property type="molecule type" value="Genomic_DNA"/>
</dbReference>
<feature type="region of interest" description="Disordered" evidence="1">
    <location>
        <begin position="676"/>
        <end position="707"/>
    </location>
</feature>
<proteinExistence type="predicted"/>
<feature type="compositionally biased region" description="Low complexity" evidence="1">
    <location>
        <begin position="40"/>
        <end position="101"/>
    </location>
</feature>
<feature type="compositionally biased region" description="Basic and acidic residues" evidence="1">
    <location>
        <begin position="823"/>
        <end position="837"/>
    </location>
</feature>
<feature type="compositionally biased region" description="Low complexity" evidence="1">
    <location>
        <begin position="112"/>
        <end position="125"/>
    </location>
</feature>
<evidence type="ECO:0000256" key="1">
    <source>
        <dbReference type="SAM" id="MobiDB-lite"/>
    </source>
</evidence>
<reference evidence="2 3" key="1">
    <citation type="journal article" date="2016" name="Sci. Rep.">
        <title>Insights into Adaptations to a Near-Obligate Nematode Endoparasitic Lifestyle from the Finished Genome of Drechmeria coniospora.</title>
        <authorList>
            <person name="Zhang L."/>
            <person name="Zhou Z."/>
            <person name="Guo Q."/>
            <person name="Fokkens L."/>
            <person name="Miskei M."/>
            <person name="Pocsi I."/>
            <person name="Zhang W."/>
            <person name="Chen M."/>
            <person name="Wang L."/>
            <person name="Sun Y."/>
            <person name="Donzelli B.G."/>
            <person name="Gibson D.M."/>
            <person name="Nelson D.R."/>
            <person name="Luo J.G."/>
            <person name="Rep M."/>
            <person name="Liu H."/>
            <person name="Yang S."/>
            <person name="Wang J."/>
            <person name="Krasnoff S.B."/>
            <person name="Xu Y."/>
            <person name="Molnar I."/>
            <person name="Lin M."/>
        </authorList>
    </citation>
    <scope>NUCLEOTIDE SEQUENCE [LARGE SCALE GENOMIC DNA]</scope>
    <source>
        <strain evidence="2 3">ARSEF 6962</strain>
    </source>
</reference>
<feature type="region of interest" description="Disordered" evidence="1">
    <location>
        <begin position="204"/>
        <end position="260"/>
    </location>
</feature>
<feature type="compositionally biased region" description="Polar residues" evidence="1">
    <location>
        <begin position="1"/>
        <end position="31"/>
    </location>
</feature>
<dbReference type="GeneID" id="63713720"/>
<feature type="compositionally biased region" description="Low complexity" evidence="1">
    <location>
        <begin position="204"/>
        <end position="216"/>
    </location>
</feature>
<keyword evidence="3" id="KW-1185">Reference proteome</keyword>
<accession>A0A151GS96</accession>